<organism evidence="9 10">
    <name type="scientific">Clonostachys solani</name>
    <dbReference type="NCBI Taxonomy" id="160281"/>
    <lineage>
        <taxon>Eukaryota</taxon>
        <taxon>Fungi</taxon>
        <taxon>Dikarya</taxon>
        <taxon>Ascomycota</taxon>
        <taxon>Pezizomycotina</taxon>
        <taxon>Sordariomycetes</taxon>
        <taxon>Hypocreomycetidae</taxon>
        <taxon>Hypocreales</taxon>
        <taxon>Bionectriaceae</taxon>
        <taxon>Clonostachys</taxon>
    </lineage>
</organism>
<keyword evidence="3" id="KW-0862">Zinc</keyword>
<dbReference type="CDD" id="cd12148">
    <property type="entry name" value="fungal_TF_MHR"/>
    <property type="match status" value="1"/>
</dbReference>
<dbReference type="GO" id="GO:0005634">
    <property type="term" value="C:nucleus"/>
    <property type="evidence" value="ECO:0007669"/>
    <property type="project" value="UniProtKB-SubCell"/>
</dbReference>
<proteinExistence type="predicted"/>
<dbReference type="EMBL" id="CABFOC020000015">
    <property type="protein sequence ID" value="CAH0046509.1"/>
    <property type="molecule type" value="Genomic_DNA"/>
</dbReference>
<evidence type="ECO:0000256" key="2">
    <source>
        <dbReference type="ARBA" id="ARBA00022723"/>
    </source>
</evidence>
<evidence type="ECO:0000256" key="4">
    <source>
        <dbReference type="ARBA" id="ARBA00023015"/>
    </source>
</evidence>
<comment type="subcellular location">
    <subcellularLocation>
        <location evidence="1">Nucleus</location>
    </subcellularLocation>
</comment>
<evidence type="ECO:0000313" key="9">
    <source>
        <dbReference type="EMBL" id="CAH0046509.1"/>
    </source>
</evidence>
<gene>
    <name evidence="9" type="ORF">CSOL1703_00012742</name>
</gene>
<dbReference type="InterPro" id="IPR052202">
    <property type="entry name" value="Yeast_MetPath_Reg"/>
</dbReference>
<reference evidence="9 10" key="2">
    <citation type="submission" date="2021-10" db="EMBL/GenBank/DDBJ databases">
        <authorList>
            <person name="Piombo E."/>
        </authorList>
    </citation>
    <scope>NUCLEOTIDE SEQUENCE [LARGE SCALE GENOMIC DNA]</scope>
</reference>
<evidence type="ECO:0000256" key="1">
    <source>
        <dbReference type="ARBA" id="ARBA00004123"/>
    </source>
</evidence>
<dbReference type="Proteomes" id="UP000775872">
    <property type="component" value="Unassembled WGS sequence"/>
</dbReference>
<dbReference type="AlphaFoldDB" id="A0A9P0ECY2"/>
<evidence type="ECO:0000256" key="8">
    <source>
        <dbReference type="SAM" id="MobiDB-lite"/>
    </source>
</evidence>
<dbReference type="GO" id="GO:0000981">
    <property type="term" value="F:DNA-binding transcription factor activity, RNA polymerase II-specific"/>
    <property type="evidence" value="ECO:0007669"/>
    <property type="project" value="TreeGrafter"/>
</dbReference>
<dbReference type="OrthoDB" id="189997at2759"/>
<accession>A0A9P0ECY2</accession>
<name>A0A9P0ECY2_9HYPO</name>
<keyword evidence="2" id="KW-0479">Metal-binding</keyword>
<sequence>IFVASVTECIIEDPATKRQQPRDYLQSLEERVGMLEGLLAQTYPDLSNDHLREFDNRSANTSNDQNYNGPVADVISDSERNQSDQFSTTTSFIPESIAGAQFTSGDHISTPSVVNHSDNVDDLFSEIGMLSLQAAGQSPPHPHYFGPGSSFVFSKSVFSHFNRLRSQGPGLSLGGIWDWKMSNLPPAVPAALPSREIGRLLSNAYFENINPQYPILHRPTFTKWEQEVMDAGDNATIPPSVASFFVN</sequence>
<feature type="non-terminal residue" evidence="9">
    <location>
        <position position="247"/>
    </location>
</feature>
<dbReference type="PANTHER" id="PTHR47782">
    <property type="entry name" value="ZN(II)2CYS6 TRANSCRIPTION FACTOR (EUROFUNG)-RELATED"/>
    <property type="match status" value="1"/>
</dbReference>
<reference evidence="10" key="1">
    <citation type="submission" date="2019-06" db="EMBL/GenBank/DDBJ databases">
        <authorList>
            <person name="Broberg M."/>
        </authorList>
    </citation>
    <scope>NUCLEOTIDE SEQUENCE [LARGE SCALE GENOMIC DNA]</scope>
</reference>
<dbReference type="PANTHER" id="PTHR47782:SF12">
    <property type="entry name" value="ZN(II)2CYS6 TRANSCRIPTION FACTOR (EUROFUNG)"/>
    <property type="match status" value="1"/>
</dbReference>
<comment type="caution">
    <text evidence="9">The sequence shown here is derived from an EMBL/GenBank/DDBJ whole genome shotgun (WGS) entry which is preliminary data.</text>
</comment>
<keyword evidence="6" id="KW-0804">Transcription</keyword>
<keyword evidence="7" id="KW-0539">Nucleus</keyword>
<evidence type="ECO:0000256" key="7">
    <source>
        <dbReference type="ARBA" id="ARBA00023242"/>
    </source>
</evidence>
<keyword evidence="5" id="KW-0238">DNA-binding</keyword>
<feature type="region of interest" description="Disordered" evidence="8">
    <location>
        <begin position="55"/>
        <end position="87"/>
    </location>
</feature>
<evidence type="ECO:0000256" key="3">
    <source>
        <dbReference type="ARBA" id="ARBA00022833"/>
    </source>
</evidence>
<evidence type="ECO:0000256" key="6">
    <source>
        <dbReference type="ARBA" id="ARBA00023163"/>
    </source>
</evidence>
<feature type="non-terminal residue" evidence="9">
    <location>
        <position position="1"/>
    </location>
</feature>
<protein>
    <submittedName>
        <fullName evidence="9">Uncharacterized protein</fullName>
    </submittedName>
</protein>
<keyword evidence="10" id="KW-1185">Reference proteome</keyword>
<dbReference type="GO" id="GO:0043565">
    <property type="term" value="F:sequence-specific DNA binding"/>
    <property type="evidence" value="ECO:0007669"/>
    <property type="project" value="TreeGrafter"/>
</dbReference>
<dbReference type="GO" id="GO:0046872">
    <property type="term" value="F:metal ion binding"/>
    <property type="evidence" value="ECO:0007669"/>
    <property type="project" value="UniProtKB-KW"/>
</dbReference>
<keyword evidence="4" id="KW-0805">Transcription regulation</keyword>
<dbReference type="GO" id="GO:0045944">
    <property type="term" value="P:positive regulation of transcription by RNA polymerase II"/>
    <property type="evidence" value="ECO:0007669"/>
    <property type="project" value="TreeGrafter"/>
</dbReference>
<evidence type="ECO:0000313" key="10">
    <source>
        <dbReference type="Proteomes" id="UP000775872"/>
    </source>
</evidence>
<feature type="compositionally biased region" description="Polar residues" evidence="8">
    <location>
        <begin position="57"/>
        <end position="68"/>
    </location>
</feature>
<evidence type="ECO:0000256" key="5">
    <source>
        <dbReference type="ARBA" id="ARBA00023125"/>
    </source>
</evidence>